<protein>
    <recommendedName>
        <fullName evidence="2">DUF7730 domain-containing protein</fullName>
    </recommendedName>
</protein>
<dbReference type="PANTHER" id="PTHR42085:SF8">
    <property type="entry name" value="F-BOX DOMAIN-CONTAINING PROTEIN"/>
    <property type="match status" value="1"/>
</dbReference>
<organism evidence="3 4">
    <name type="scientific">Diplodia seriata</name>
    <dbReference type="NCBI Taxonomy" id="420778"/>
    <lineage>
        <taxon>Eukaryota</taxon>
        <taxon>Fungi</taxon>
        <taxon>Dikarya</taxon>
        <taxon>Ascomycota</taxon>
        <taxon>Pezizomycotina</taxon>
        <taxon>Dothideomycetes</taxon>
        <taxon>Dothideomycetes incertae sedis</taxon>
        <taxon>Botryosphaeriales</taxon>
        <taxon>Botryosphaeriaceae</taxon>
        <taxon>Diplodia</taxon>
    </lineage>
</organism>
<keyword evidence="4" id="KW-1185">Reference proteome</keyword>
<dbReference type="InterPro" id="IPR056632">
    <property type="entry name" value="DUF7730"/>
</dbReference>
<dbReference type="EMBL" id="JAJVCZ030000002">
    <property type="protein sequence ID" value="KAL0262774.1"/>
    <property type="molecule type" value="Genomic_DNA"/>
</dbReference>
<dbReference type="PANTHER" id="PTHR42085">
    <property type="entry name" value="F-BOX DOMAIN-CONTAINING PROTEIN"/>
    <property type="match status" value="1"/>
</dbReference>
<feature type="compositionally biased region" description="Low complexity" evidence="1">
    <location>
        <begin position="1"/>
        <end position="12"/>
    </location>
</feature>
<evidence type="ECO:0000313" key="3">
    <source>
        <dbReference type="EMBL" id="KAL0262774.1"/>
    </source>
</evidence>
<dbReference type="RefSeq" id="XP_066635803.1">
    <property type="nucleotide sequence ID" value="XM_066773236.1"/>
</dbReference>
<evidence type="ECO:0000313" key="4">
    <source>
        <dbReference type="Proteomes" id="UP001430584"/>
    </source>
</evidence>
<dbReference type="Proteomes" id="UP001430584">
    <property type="component" value="Unassembled WGS sequence"/>
</dbReference>
<dbReference type="Pfam" id="PF24864">
    <property type="entry name" value="DUF7730"/>
    <property type="match status" value="1"/>
</dbReference>
<gene>
    <name evidence="3" type="ORF">SLS55_001747</name>
</gene>
<accession>A0ABR3CQC1</accession>
<dbReference type="InterPro" id="IPR038883">
    <property type="entry name" value="AN11006-like"/>
</dbReference>
<feature type="region of interest" description="Disordered" evidence="1">
    <location>
        <begin position="1"/>
        <end position="25"/>
    </location>
</feature>
<name>A0ABR3CQC1_9PEZI</name>
<evidence type="ECO:0000256" key="1">
    <source>
        <dbReference type="SAM" id="MobiDB-lite"/>
    </source>
</evidence>
<reference evidence="3 4" key="1">
    <citation type="submission" date="2024-02" db="EMBL/GenBank/DDBJ databases">
        <title>De novo assembly and annotation of 12 fungi associated with fruit tree decline syndrome in Ontario, Canada.</title>
        <authorList>
            <person name="Sulman M."/>
            <person name="Ellouze W."/>
            <person name="Ilyukhin E."/>
        </authorList>
    </citation>
    <scope>NUCLEOTIDE SEQUENCE [LARGE SCALE GENOMIC DNA]</scope>
    <source>
        <strain evidence="3 4">FDS-637</strain>
    </source>
</reference>
<comment type="caution">
    <text evidence="3">The sequence shown here is derived from an EMBL/GenBank/DDBJ whole genome shotgun (WGS) entry which is preliminary data.</text>
</comment>
<feature type="domain" description="DUF7730" evidence="2">
    <location>
        <begin position="31"/>
        <end position="164"/>
    </location>
</feature>
<proteinExistence type="predicted"/>
<sequence>MTSSPTPQTLTPPQKPKKTKPLPKSQIFPIMRLPRELRDMIYTHALTDPIGAVFITEHTHRYRRCAVRVAEGPQHHLADYGHWTEQKPSQAMAPWPISSSFYSGAAITPPPHTASLTPALLAVCRRIRDEATPLLYAQPMLFDDAAALHAFLAPLPPSSRAALRDITVLGVRGGWGRSMRAAFDVAALTLLAEGATSLNVLRYHDEAYREEWNSEPPLLAARRFYRRAFHWLDVVAKERGVDAAVGAVEVIGCNNECWGRDDPDVPTPGYWEELRRLVVKGLRRRRDGTRGFLPPGHD</sequence>
<evidence type="ECO:0000259" key="2">
    <source>
        <dbReference type="Pfam" id="PF24864"/>
    </source>
</evidence>
<dbReference type="GeneID" id="92005832"/>